<keyword evidence="2" id="KW-1185">Reference proteome</keyword>
<reference evidence="1 2" key="1">
    <citation type="submission" date="2015-01" db="EMBL/GenBank/DDBJ databases">
        <title>Evolution of Trichinella species and genotypes.</title>
        <authorList>
            <person name="Korhonen P.K."/>
            <person name="Edoardo P."/>
            <person name="Giuseppe L.R."/>
            <person name="Gasser R.B."/>
        </authorList>
    </citation>
    <scope>NUCLEOTIDE SEQUENCE [LARGE SCALE GENOMIC DNA]</scope>
    <source>
        <strain evidence="1">ISS417</strain>
    </source>
</reference>
<dbReference type="Proteomes" id="UP000055048">
    <property type="component" value="Unassembled WGS sequence"/>
</dbReference>
<evidence type="ECO:0000313" key="1">
    <source>
        <dbReference type="EMBL" id="KRX38709.1"/>
    </source>
</evidence>
<accession>A0A0V0TI87</accession>
<comment type="caution">
    <text evidence="1">The sequence shown here is derived from an EMBL/GenBank/DDBJ whole genome shotgun (WGS) entry which is preliminary data.</text>
</comment>
<sequence>MTAWQQFRTRFQQQATALGTLADLLGRSASRQHRVAESTQSTGGRWLFSGSRLKVDQSVQRATVDSQRQPVQAHTFRVFTRIRNLSQTSGRWQRVEHVSSCASTQMYHRCTLTAVVGVAVGAVDRSRSGLIVVVVAEYGRIARSGHHGSPALDGQPERLAVQYRDRLGGRCRGDQAGHAVGQNSLRTQLPLVPTSTRCQLTEQFDHRTTSRRRAGSVREPADRVRRSVVEAQSLDTGLRLEAHLKLNRLGQKHQQTAQSVLTTVQPGVEMFEQNAERVDRLQLDRRHGEQRQLGQGAEHPAPAAVLLERGFRPTADPVQHGHQRRYEAETRLQSTAQRVHFDRQRLEQLRAEVEAQGGGRSSGRRVEQHVQHALLQLTVGRFRRVESQRSDQTQQFDRVGLKRGAGFGCQWGRGRFGPADQAQLPQTDIRIWPFELDRNQTTTLHRAVNPADETTVEQGCLETSALSAVDRVVEGHLPDRMLVIADQIHVQADQQRVHLIRRPANEQSFRSSVVVGATLPERIGRAVDQTAGQRRFAGQLELDALAEMTGTAHLTGLGAVVVSVVVVVRPAQNSADCRQNFRTDHNGAVSW</sequence>
<proteinExistence type="predicted"/>
<dbReference type="AlphaFoldDB" id="A0A0V0TI87"/>
<protein>
    <submittedName>
        <fullName evidence="1">Uncharacterized protein</fullName>
    </submittedName>
</protein>
<gene>
    <name evidence="1" type="ORF">T05_4786</name>
</gene>
<name>A0A0V0TI87_9BILA</name>
<organism evidence="1 2">
    <name type="scientific">Trichinella murrelli</name>
    <dbReference type="NCBI Taxonomy" id="144512"/>
    <lineage>
        <taxon>Eukaryota</taxon>
        <taxon>Metazoa</taxon>
        <taxon>Ecdysozoa</taxon>
        <taxon>Nematoda</taxon>
        <taxon>Enoplea</taxon>
        <taxon>Dorylaimia</taxon>
        <taxon>Trichinellida</taxon>
        <taxon>Trichinellidae</taxon>
        <taxon>Trichinella</taxon>
    </lineage>
</organism>
<dbReference type="EMBL" id="JYDJ01000257">
    <property type="protein sequence ID" value="KRX38709.1"/>
    <property type="molecule type" value="Genomic_DNA"/>
</dbReference>
<evidence type="ECO:0000313" key="2">
    <source>
        <dbReference type="Proteomes" id="UP000055048"/>
    </source>
</evidence>